<name>A0A1C7LNN8_GRIFR</name>
<sequence>MATNSTVPRLRRRSYDTFVTHLTNFPYSPFGLFNLSRRYVYSAAAGCNAEWTRKDGEISRSFAGMMDSRVKFIQCHTGKTCFCELIPHKSPNFTARAA</sequence>
<reference evidence="1 2" key="1">
    <citation type="submission" date="2016-03" db="EMBL/GenBank/DDBJ databases">
        <title>Whole genome sequencing of Grifola frondosa 9006-11.</title>
        <authorList>
            <person name="Min B."/>
            <person name="Park H."/>
            <person name="Kim J.-G."/>
            <person name="Cho H."/>
            <person name="Oh Y.-L."/>
            <person name="Kong W.-S."/>
            <person name="Choi I.-G."/>
        </authorList>
    </citation>
    <scope>NUCLEOTIDE SEQUENCE [LARGE SCALE GENOMIC DNA]</scope>
    <source>
        <strain evidence="1 2">9006-11</strain>
    </source>
</reference>
<organism evidence="1 2">
    <name type="scientific">Grifola frondosa</name>
    <name type="common">Maitake</name>
    <name type="synonym">Polyporus frondosus</name>
    <dbReference type="NCBI Taxonomy" id="5627"/>
    <lineage>
        <taxon>Eukaryota</taxon>
        <taxon>Fungi</taxon>
        <taxon>Dikarya</taxon>
        <taxon>Basidiomycota</taxon>
        <taxon>Agaricomycotina</taxon>
        <taxon>Agaricomycetes</taxon>
        <taxon>Polyporales</taxon>
        <taxon>Grifolaceae</taxon>
        <taxon>Grifola</taxon>
    </lineage>
</organism>
<comment type="caution">
    <text evidence="1">The sequence shown here is derived from an EMBL/GenBank/DDBJ whole genome shotgun (WGS) entry which is preliminary data.</text>
</comment>
<protein>
    <submittedName>
        <fullName evidence="1">Uncharacterized protein</fullName>
    </submittedName>
</protein>
<proteinExistence type="predicted"/>
<accession>A0A1C7LNN8</accession>
<dbReference type="EMBL" id="LUGG01000031">
    <property type="protein sequence ID" value="OBZ66375.1"/>
    <property type="molecule type" value="Genomic_DNA"/>
</dbReference>
<evidence type="ECO:0000313" key="2">
    <source>
        <dbReference type="Proteomes" id="UP000092993"/>
    </source>
</evidence>
<dbReference type="Proteomes" id="UP000092993">
    <property type="component" value="Unassembled WGS sequence"/>
</dbReference>
<evidence type="ECO:0000313" key="1">
    <source>
        <dbReference type="EMBL" id="OBZ66375.1"/>
    </source>
</evidence>
<dbReference type="AlphaFoldDB" id="A0A1C7LNN8"/>
<gene>
    <name evidence="1" type="ORF">A0H81_13564</name>
</gene>
<keyword evidence="2" id="KW-1185">Reference proteome</keyword>